<keyword evidence="5" id="KW-0479">Metal-binding</keyword>
<comment type="subcellular location">
    <subcellularLocation>
        <location evidence="2">Membrane</location>
        <topology evidence="2">Single-pass membrane protein</topology>
    </subcellularLocation>
</comment>
<protein>
    <recommendedName>
        <fullName evidence="12">Cytochrome P450 CYP72A219-like</fullName>
    </recommendedName>
</protein>
<evidence type="ECO:0000256" key="2">
    <source>
        <dbReference type="ARBA" id="ARBA00004167"/>
    </source>
</evidence>
<keyword evidence="4" id="KW-0349">Heme</keyword>
<evidence type="ECO:0000256" key="8">
    <source>
        <dbReference type="ARBA" id="ARBA00023033"/>
    </source>
</evidence>
<keyword evidence="9" id="KW-0472">Membrane</keyword>
<evidence type="ECO:0000256" key="5">
    <source>
        <dbReference type="ARBA" id="ARBA00022723"/>
    </source>
</evidence>
<dbReference type="STRING" id="22663.A0A2I0JRK7"/>
<dbReference type="PANTHER" id="PTHR24282:SF255">
    <property type="entry name" value="CYTOCHROME P450 72A11-RELATED"/>
    <property type="match status" value="1"/>
</dbReference>
<comment type="caution">
    <text evidence="10">The sequence shown here is derived from an EMBL/GenBank/DDBJ whole genome shotgun (WGS) entry which is preliminary data.</text>
</comment>
<dbReference type="InterPro" id="IPR050665">
    <property type="entry name" value="Cytochrome_P450_Monooxygen"/>
</dbReference>
<keyword evidence="11" id="KW-1185">Reference proteome</keyword>
<evidence type="ECO:0000256" key="3">
    <source>
        <dbReference type="ARBA" id="ARBA00010617"/>
    </source>
</evidence>
<dbReference type="PANTHER" id="PTHR24282">
    <property type="entry name" value="CYTOCHROME P450 FAMILY MEMBER"/>
    <property type="match status" value="1"/>
</dbReference>
<dbReference type="GO" id="GO:0046872">
    <property type="term" value="F:metal ion binding"/>
    <property type="evidence" value="ECO:0007669"/>
    <property type="project" value="UniProtKB-KW"/>
</dbReference>
<comment type="cofactor">
    <cofactor evidence="1">
        <name>heme</name>
        <dbReference type="ChEBI" id="CHEBI:30413"/>
    </cofactor>
</comment>
<evidence type="ECO:0008006" key="12">
    <source>
        <dbReference type="Google" id="ProtNLM"/>
    </source>
</evidence>
<keyword evidence="7" id="KW-0408">Iron</keyword>
<organism evidence="10 11">
    <name type="scientific">Punica granatum</name>
    <name type="common">Pomegranate</name>
    <dbReference type="NCBI Taxonomy" id="22663"/>
    <lineage>
        <taxon>Eukaryota</taxon>
        <taxon>Viridiplantae</taxon>
        <taxon>Streptophyta</taxon>
        <taxon>Embryophyta</taxon>
        <taxon>Tracheophyta</taxon>
        <taxon>Spermatophyta</taxon>
        <taxon>Magnoliopsida</taxon>
        <taxon>eudicotyledons</taxon>
        <taxon>Gunneridae</taxon>
        <taxon>Pentapetalae</taxon>
        <taxon>rosids</taxon>
        <taxon>malvids</taxon>
        <taxon>Myrtales</taxon>
        <taxon>Lythraceae</taxon>
        <taxon>Punica</taxon>
    </lineage>
</organism>
<evidence type="ECO:0000256" key="7">
    <source>
        <dbReference type="ARBA" id="ARBA00023004"/>
    </source>
</evidence>
<dbReference type="Proteomes" id="UP000233551">
    <property type="component" value="Unassembled WGS sequence"/>
</dbReference>
<sequence>MNIGIGLAILALAVAWAWRVLNWVWLRPKKLERLLREQGFKGNPYKFLYGDLKESAKMIKESKSRPIGLSDDPVPPFGSSYEEGKRIFELQIEQVELAIQYMQTVYIPGWRFVPTKTNRRMKYLTEEVHSLLRLLCLISLRQKFFY</sequence>
<evidence type="ECO:0000313" key="10">
    <source>
        <dbReference type="EMBL" id="PKI58935.1"/>
    </source>
</evidence>
<dbReference type="Gene3D" id="1.20.120.990">
    <property type="entry name" value="Glycosyltransferase family 88, C-terminal domain"/>
    <property type="match status" value="1"/>
</dbReference>
<reference evidence="10 11" key="1">
    <citation type="submission" date="2017-11" db="EMBL/GenBank/DDBJ databases">
        <title>De-novo sequencing of pomegranate (Punica granatum L.) genome.</title>
        <authorList>
            <person name="Akparov Z."/>
            <person name="Amiraslanov A."/>
            <person name="Hajiyeva S."/>
            <person name="Abbasov M."/>
            <person name="Kaur K."/>
            <person name="Hamwieh A."/>
            <person name="Solovyev V."/>
            <person name="Salamov A."/>
            <person name="Braich B."/>
            <person name="Kosarev P."/>
            <person name="Mahmoud A."/>
            <person name="Hajiyev E."/>
            <person name="Babayeva S."/>
            <person name="Izzatullayeva V."/>
            <person name="Mammadov A."/>
            <person name="Mammadov A."/>
            <person name="Sharifova S."/>
            <person name="Ojaghi J."/>
            <person name="Eynullazada K."/>
            <person name="Bayramov B."/>
            <person name="Abdulazimova A."/>
            <person name="Shahmuradov I."/>
        </authorList>
    </citation>
    <scope>NUCLEOTIDE SEQUENCE [LARGE SCALE GENOMIC DNA]</scope>
    <source>
        <strain evidence="11">cv. AG2017</strain>
        <tissue evidence="10">Leaf</tissue>
    </source>
</reference>
<accession>A0A2I0JRK7</accession>
<dbReference type="GO" id="GO:0004497">
    <property type="term" value="F:monooxygenase activity"/>
    <property type="evidence" value="ECO:0007669"/>
    <property type="project" value="UniProtKB-KW"/>
</dbReference>
<evidence type="ECO:0000256" key="1">
    <source>
        <dbReference type="ARBA" id="ARBA00001971"/>
    </source>
</evidence>
<comment type="similarity">
    <text evidence="3">Belongs to the cytochrome P450 family.</text>
</comment>
<dbReference type="AlphaFoldDB" id="A0A2I0JRK7"/>
<keyword evidence="6" id="KW-0560">Oxidoreductase</keyword>
<evidence type="ECO:0000313" key="11">
    <source>
        <dbReference type="Proteomes" id="UP000233551"/>
    </source>
</evidence>
<evidence type="ECO:0000256" key="9">
    <source>
        <dbReference type="ARBA" id="ARBA00023136"/>
    </source>
</evidence>
<evidence type="ECO:0000256" key="4">
    <source>
        <dbReference type="ARBA" id="ARBA00022617"/>
    </source>
</evidence>
<name>A0A2I0JRK7_PUNGR</name>
<dbReference type="EMBL" id="PGOL01001335">
    <property type="protein sequence ID" value="PKI58935.1"/>
    <property type="molecule type" value="Genomic_DNA"/>
</dbReference>
<gene>
    <name evidence="10" type="ORF">CRG98_020681</name>
</gene>
<evidence type="ECO:0000256" key="6">
    <source>
        <dbReference type="ARBA" id="ARBA00023002"/>
    </source>
</evidence>
<proteinExistence type="inferred from homology"/>
<keyword evidence="8" id="KW-0503">Monooxygenase</keyword>
<dbReference type="GO" id="GO:0016020">
    <property type="term" value="C:membrane"/>
    <property type="evidence" value="ECO:0007669"/>
    <property type="project" value="UniProtKB-SubCell"/>
</dbReference>